<keyword evidence="3" id="KW-1185">Reference proteome</keyword>
<protein>
    <submittedName>
        <fullName evidence="2">Uncharacterized protein</fullName>
    </submittedName>
</protein>
<dbReference type="InterPro" id="IPR039537">
    <property type="entry name" value="Retrotran_Ty1/copia-like"/>
</dbReference>
<evidence type="ECO:0000313" key="3">
    <source>
        <dbReference type="Proteomes" id="UP001454036"/>
    </source>
</evidence>
<dbReference type="Gene3D" id="3.30.420.10">
    <property type="entry name" value="Ribonuclease H-like superfamily/Ribonuclease H"/>
    <property type="match status" value="1"/>
</dbReference>
<dbReference type="Proteomes" id="UP001454036">
    <property type="component" value="Unassembled WGS sequence"/>
</dbReference>
<comment type="caution">
    <text evidence="2">The sequence shown here is derived from an EMBL/GenBank/DDBJ whole genome shotgun (WGS) entry which is preliminary data.</text>
</comment>
<gene>
    <name evidence="2" type="ORF">LIER_04155</name>
</gene>
<feature type="chain" id="PRO_5043786048" evidence="1">
    <location>
        <begin position="25"/>
        <end position="136"/>
    </location>
</feature>
<organism evidence="2 3">
    <name type="scientific">Lithospermum erythrorhizon</name>
    <name type="common">Purple gromwell</name>
    <name type="synonym">Lithospermum officinale var. erythrorhizon</name>
    <dbReference type="NCBI Taxonomy" id="34254"/>
    <lineage>
        <taxon>Eukaryota</taxon>
        <taxon>Viridiplantae</taxon>
        <taxon>Streptophyta</taxon>
        <taxon>Embryophyta</taxon>
        <taxon>Tracheophyta</taxon>
        <taxon>Spermatophyta</taxon>
        <taxon>Magnoliopsida</taxon>
        <taxon>eudicotyledons</taxon>
        <taxon>Gunneridae</taxon>
        <taxon>Pentapetalae</taxon>
        <taxon>asterids</taxon>
        <taxon>lamiids</taxon>
        <taxon>Boraginales</taxon>
        <taxon>Boraginaceae</taxon>
        <taxon>Boraginoideae</taxon>
        <taxon>Lithospermeae</taxon>
        <taxon>Lithospermum</taxon>
    </lineage>
</organism>
<accession>A0AAV3NVT1</accession>
<dbReference type="GO" id="GO:0003676">
    <property type="term" value="F:nucleic acid binding"/>
    <property type="evidence" value="ECO:0007669"/>
    <property type="project" value="InterPro"/>
</dbReference>
<sequence length="136" mass="15674">MDSTTFAVFWRRGCCMWMFSFVASQIGTSLDRVVRSLSFISNSCQLSNKACIVCHQAKQSRDAFVSSEHKATRSFELIHCDLWGPYHTLSSCGARYFLTIVDGYSRAVWLFLLIDKSEVQKYFMHFFAIVDRQISV</sequence>
<proteinExistence type="predicted"/>
<evidence type="ECO:0000256" key="1">
    <source>
        <dbReference type="SAM" id="SignalP"/>
    </source>
</evidence>
<dbReference type="SUPFAM" id="SSF53098">
    <property type="entry name" value="Ribonuclease H-like"/>
    <property type="match status" value="1"/>
</dbReference>
<dbReference type="InterPro" id="IPR036397">
    <property type="entry name" value="RNaseH_sf"/>
</dbReference>
<keyword evidence="1" id="KW-0732">Signal</keyword>
<dbReference type="AlphaFoldDB" id="A0AAV3NVT1"/>
<dbReference type="PANTHER" id="PTHR42648">
    <property type="entry name" value="TRANSPOSASE, PUTATIVE-RELATED"/>
    <property type="match status" value="1"/>
</dbReference>
<dbReference type="PANTHER" id="PTHR42648:SF31">
    <property type="entry name" value="RNA-DIRECTED DNA POLYMERASE"/>
    <property type="match status" value="1"/>
</dbReference>
<evidence type="ECO:0000313" key="2">
    <source>
        <dbReference type="EMBL" id="GAA0143482.1"/>
    </source>
</evidence>
<reference evidence="2 3" key="1">
    <citation type="submission" date="2024-01" db="EMBL/GenBank/DDBJ databases">
        <title>The complete chloroplast genome sequence of Lithospermum erythrorhizon: insights into the phylogenetic relationship among Boraginaceae species and the maternal lineages of purple gromwells.</title>
        <authorList>
            <person name="Okada T."/>
            <person name="Watanabe K."/>
        </authorList>
    </citation>
    <scope>NUCLEOTIDE SEQUENCE [LARGE SCALE GENOMIC DNA]</scope>
</reference>
<dbReference type="InterPro" id="IPR012337">
    <property type="entry name" value="RNaseH-like_sf"/>
</dbReference>
<feature type="signal peptide" evidence="1">
    <location>
        <begin position="1"/>
        <end position="24"/>
    </location>
</feature>
<dbReference type="EMBL" id="BAABME010000522">
    <property type="protein sequence ID" value="GAA0143482.1"/>
    <property type="molecule type" value="Genomic_DNA"/>
</dbReference>
<name>A0AAV3NVT1_LITER</name>